<organism evidence="5 6">
    <name type="scientific">Hohenbuehelia grisea</name>
    <dbReference type="NCBI Taxonomy" id="104357"/>
    <lineage>
        <taxon>Eukaryota</taxon>
        <taxon>Fungi</taxon>
        <taxon>Dikarya</taxon>
        <taxon>Basidiomycota</taxon>
        <taxon>Agaricomycotina</taxon>
        <taxon>Agaricomycetes</taxon>
        <taxon>Agaricomycetidae</taxon>
        <taxon>Agaricales</taxon>
        <taxon>Pleurotineae</taxon>
        <taxon>Pleurotaceae</taxon>
        <taxon>Hohenbuehelia</taxon>
    </lineage>
</organism>
<gene>
    <name evidence="5" type="ORF">HGRIS_006486</name>
</gene>
<protein>
    <recommendedName>
        <fullName evidence="1">Superoxide dismutase [Cu-Zn]</fullName>
        <ecNumber evidence="1">1.15.1.1</ecNumber>
    </recommendedName>
</protein>
<keyword evidence="3" id="KW-0732">Signal</keyword>
<keyword evidence="1" id="KW-0186">Copper</keyword>
<dbReference type="PRINTS" id="PR00068">
    <property type="entry name" value="CUZNDISMTASE"/>
</dbReference>
<keyword evidence="1" id="KW-0862">Zinc</keyword>
<dbReference type="Proteomes" id="UP001556367">
    <property type="component" value="Unassembled WGS sequence"/>
</dbReference>
<evidence type="ECO:0000256" key="3">
    <source>
        <dbReference type="SAM" id="SignalP"/>
    </source>
</evidence>
<comment type="cofactor">
    <cofactor evidence="1">
        <name>Zn(2+)</name>
        <dbReference type="ChEBI" id="CHEBI:29105"/>
    </cofactor>
    <text evidence="1">Binds 1 zinc ion per subunit.</text>
</comment>
<feature type="region of interest" description="Disordered" evidence="2">
    <location>
        <begin position="162"/>
        <end position="191"/>
    </location>
</feature>
<sequence length="191" mass="19993">MKLSTIALAAALSVAQLVSAGPYKRDVEADRKATVALFKDGNPKSEAIGTVTFSQAGPNSTVQITGTLKGLSPNAKRGFHIHQYADFSKGCLSAGGHFNPTKKQHGAPTDEDRHVGDLGNIQTDKDGVATLDFMDHVISLYEPNAITTHSVVLHYGEDDLGKGQGAKKADSQKTGNAGGRHACGPIVQASD</sequence>
<keyword evidence="6" id="KW-1185">Reference proteome</keyword>
<feature type="signal peptide" evidence="3">
    <location>
        <begin position="1"/>
        <end position="20"/>
    </location>
</feature>
<dbReference type="PANTHER" id="PTHR10003">
    <property type="entry name" value="SUPEROXIDE DISMUTASE CU-ZN -RELATED"/>
    <property type="match status" value="1"/>
</dbReference>
<proteinExistence type="inferred from homology"/>
<dbReference type="InterPro" id="IPR018152">
    <property type="entry name" value="SOD_Cu/Zn_BS"/>
</dbReference>
<dbReference type="EC" id="1.15.1.1" evidence="1"/>
<dbReference type="Pfam" id="PF00080">
    <property type="entry name" value="Sod_Cu"/>
    <property type="match status" value="1"/>
</dbReference>
<comment type="caution">
    <text evidence="5">The sequence shown here is derived from an EMBL/GenBank/DDBJ whole genome shotgun (WGS) entry which is preliminary data.</text>
</comment>
<dbReference type="SUPFAM" id="SSF49329">
    <property type="entry name" value="Cu,Zn superoxide dismutase-like"/>
    <property type="match status" value="1"/>
</dbReference>
<feature type="compositionally biased region" description="Basic and acidic residues" evidence="2">
    <location>
        <begin position="162"/>
        <end position="171"/>
    </location>
</feature>
<evidence type="ECO:0000256" key="2">
    <source>
        <dbReference type="SAM" id="MobiDB-lite"/>
    </source>
</evidence>
<feature type="domain" description="Superoxide dismutase copper/zinc binding" evidence="4">
    <location>
        <begin position="49"/>
        <end position="186"/>
    </location>
</feature>
<comment type="function">
    <text evidence="1">Destroys radicals which are normally produced within the cells and which are toxic to biological systems.</text>
</comment>
<comment type="similarity">
    <text evidence="1">Belongs to the Cu-Zn superoxide dismutase family.</text>
</comment>
<accession>A0ABR3K310</accession>
<dbReference type="InterPro" id="IPR001424">
    <property type="entry name" value="SOD_Cu_Zn_dom"/>
</dbReference>
<dbReference type="Gene3D" id="2.60.40.200">
    <property type="entry name" value="Superoxide dismutase, copper/zinc binding domain"/>
    <property type="match status" value="1"/>
</dbReference>
<evidence type="ECO:0000313" key="6">
    <source>
        <dbReference type="Proteomes" id="UP001556367"/>
    </source>
</evidence>
<keyword evidence="1" id="KW-0479">Metal-binding</keyword>
<dbReference type="CDD" id="cd00305">
    <property type="entry name" value="Cu-Zn_Superoxide_Dismutase"/>
    <property type="match status" value="1"/>
</dbReference>
<evidence type="ECO:0000259" key="4">
    <source>
        <dbReference type="Pfam" id="PF00080"/>
    </source>
</evidence>
<feature type="chain" id="PRO_5045280566" description="Superoxide dismutase [Cu-Zn]" evidence="3">
    <location>
        <begin position="21"/>
        <end position="191"/>
    </location>
</feature>
<comment type="catalytic activity">
    <reaction evidence="1">
        <text>2 superoxide + 2 H(+) = H2O2 + O2</text>
        <dbReference type="Rhea" id="RHEA:20696"/>
        <dbReference type="ChEBI" id="CHEBI:15378"/>
        <dbReference type="ChEBI" id="CHEBI:15379"/>
        <dbReference type="ChEBI" id="CHEBI:16240"/>
        <dbReference type="ChEBI" id="CHEBI:18421"/>
        <dbReference type="EC" id="1.15.1.1"/>
    </reaction>
</comment>
<evidence type="ECO:0000256" key="1">
    <source>
        <dbReference type="RuleBase" id="RU000393"/>
    </source>
</evidence>
<dbReference type="EMBL" id="JASNQZ010000001">
    <property type="protein sequence ID" value="KAL0961547.1"/>
    <property type="molecule type" value="Genomic_DNA"/>
</dbReference>
<reference evidence="6" key="1">
    <citation type="submission" date="2024-06" db="EMBL/GenBank/DDBJ databases">
        <title>Multi-omics analyses provide insights into the biosynthesis of the anticancer antibiotic pleurotin in Hohenbuehelia grisea.</title>
        <authorList>
            <person name="Weaver J.A."/>
            <person name="Alberti F."/>
        </authorList>
    </citation>
    <scope>NUCLEOTIDE SEQUENCE [LARGE SCALE GENOMIC DNA]</scope>
    <source>
        <strain evidence="6">T-177</strain>
    </source>
</reference>
<dbReference type="PROSITE" id="PS00332">
    <property type="entry name" value="SOD_CU_ZN_2"/>
    <property type="match status" value="1"/>
</dbReference>
<dbReference type="InterPro" id="IPR024134">
    <property type="entry name" value="SOD_Cu/Zn_/chaperone"/>
</dbReference>
<keyword evidence="1" id="KW-0560">Oxidoreductase</keyword>
<dbReference type="InterPro" id="IPR036423">
    <property type="entry name" value="SOD-like_Cu/Zn_dom_sf"/>
</dbReference>
<name>A0ABR3K310_9AGAR</name>
<evidence type="ECO:0000313" key="5">
    <source>
        <dbReference type="EMBL" id="KAL0961547.1"/>
    </source>
</evidence>
<comment type="cofactor">
    <cofactor evidence="1">
        <name>Cu cation</name>
        <dbReference type="ChEBI" id="CHEBI:23378"/>
    </cofactor>
    <text evidence="1">Binds 1 copper ion per subunit.</text>
</comment>